<evidence type="ECO:0000313" key="3">
    <source>
        <dbReference type="Proteomes" id="UP000653305"/>
    </source>
</evidence>
<accession>A0A830AZL4</accession>
<gene>
    <name evidence="2" type="ORF">PHJA_000191400</name>
</gene>
<organism evidence="2 3">
    <name type="scientific">Phtheirospermum japonicum</name>
    <dbReference type="NCBI Taxonomy" id="374723"/>
    <lineage>
        <taxon>Eukaryota</taxon>
        <taxon>Viridiplantae</taxon>
        <taxon>Streptophyta</taxon>
        <taxon>Embryophyta</taxon>
        <taxon>Tracheophyta</taxon>
        <taxon>Spermatophyta</taxon>
        <taxon>Magnoliopsida</taxon>
        <taxon>eudicotyledons</taxon>
        <taxon>Gunneridae</taxon>
        <taxon>Pentapetalae</taxon>
        <taxon>asterids</taxon>
        <taxon>lamiids</taxon>
        <taxon>Lamiales</taxon>
        <taxon>Orobanchaceae</taxon>
        <taxon>Orobanchaceae incertae sedis</taxon>
        <taxon>Phtheirospermum</taxon>
    </lineage>
</organism>
<dbReference type="EMBL" id="BMAC01000019">
    <property type="protein sequence ID" value="GFP80480.1"/>
    <property type="molecule type" value="Genomic_DNA"/>
</dbReference>
<keyword evidence="1" id="KW-0472">Membrane</keyword>
<reference evidence="2" key="1">
    <citation type="submission" date="2020-07" db="EMBL/GenBank/DDBJ databases">
        <title>Ethylene signaling mediates host invasion by parasitic plants.</title>
        <authorList>
            <person name="Yoshida S."/>
        </authorList>
    </citation>
    <scope>NUCLEOTIDE SEQUENCE</scope>
    <source>
        <strain evidence="2">Okayama</strain>
    </source>
</reference>
<keyword evidence="1" id="KW-1133">Transmembrane helix</keyword>
<protein>
    <submittedName>
        <fullName evidence="2">Glucan endo-1 3-beta-glucosidase 4</fullName>
    </submittedName>
</protein>
<dbReference type="AlphaFoldDB" id="A0A830AZL4"/>
<evidence type="ECO:0000313" key="2">
    <source>
        <dbReference type="EMBL" id="GFP80480.1"/>
    </source>
</evidence>
<feature type="transmembrane region" description="Helical" evidence="1">
    <location>
        <begin position="55"/>
        <end position="73"/>
    </location>
</feature>
<keyword evidence="1" id="KW-0812">Transmembrane</keyword>
<comment type="caution">
    <text evidence="2">The sequence shown here is derived from an EMBL/GenBank/DDBJ whole genome shotgun (WGS) entry which is preliminary data.</text>
</comment>
<dbReference type="Proteomes" id="UP000653305">
    <property type="component" value="Unassembled WGS sequence"/>
</dbReference>
<evidence type="ECO:0000256" key="1">
    <source>
        <dbReference type="SAM" id="Phobius"/>
    </source>
</evidence>
<keyword evidence="3" id="KW-1185">Reference proteome</keyword>
<sequence length="77" mass="8782">MSRPQMLSCWRRWTGLVATGRIAARFKRHAICPTHPRTTPLMLSIATIRIRSTKVAVAISMLLPFYLLLIQVSKPCF</sequence>
<proteinExistence type="predicted"/>
<name>A0A830AZL4_9LAMI</name>